<dbReference type="EMBL" id="CAMAPF010001010">
    <property type="protein sequence ID" value="CAH9138507.1"/>
    <property type="molecule type" value="Genomic_DNA"/>
</dbReference>
<protein>
    <submittedName>
        <fullName evidence="2">Uncharacterized protein</fullName>
    </submittedName>
</protein>
<evidence type="ECO:0000313" key="3">
    <source>
        <dbReference type="Proteomes" id="UP001152523"/>
    </source>
</evidence>
<sequence length="143" mass="16147">MAFSKQNMTFLKSNIAKLMAFLKQNLTSFETKRNEVCYKIEEEEKTRKSSKKKMTEDEGPENNEVLPIDHGFGCLLRRFSQLLDDAHCWSPLLTAVARCSPPLPHFKALCCCLTQKFLVAEDEGPKKGSTVEDEGVAAHVLTH</sequence>
<proteinExistence type="predicted"/>
<name>A0AAV0FSD1_9ASTE</name>
<comment type="caution">
    <text evidence="2">The sequence shown here is derived from an EMBL/GenBank/DDBJ whole genome shotgun (WGS) entry which is preliminary data.</text>
</comment>
<keyword evidence="3" id="KW-1185">Reference proteome</keyword>
<reference evidence="2" key="1">
    <citation type="submission" date="2022-07" db="EMBL/GenBank/DDBJ databases">
        <authorList>
            <person name="Macas J."/>
            <person name="Novak P."/>
            <person name="Neumann P."/>
        </authorList>
    </citation>
    <scope>NUCLEOTIDE SEQUENCE</scope>
</reference>
<feature type="region of interest" description="Disordered" evidence="1">
    <location>
        <begin position="43"/>
        <end position="64"/>
    </location>
</feature>
<accession>A0AAV0FSD1</accession>
<evidence type="ECO:0000256" key="1">
    <source>
        <dbReference type="SAM" id="MobiDB-lite"/>
    </source>
</evidence>
<organism evidence="2 3">
    <name type="scientific">Cuscuta epithymum</name>
    <dbReference type="NCBI Taxonomy" id="186058"/>
    <lineage>
        <taxon>Eukaryota</taxon>
        <taxon>Viridiplantae</taxon>
        <taxon>Streptophyta</taxon>
        <taxon>Embryophyta</taxon>
        <taxon>Tracheophyta</taxon>
        <taxon>Spermatophyta</taxon>
        <taxon>Magnoliopsida</taxon>
        <taxon>eudicotyledons</taxon>
        <taxon>Gunneridae</taxon>
        <taxon>Pentapetalae</taxon>
        <taxon>asterids</taxon>
        <taxon>lamiids</taxon>
        <taxon>Solanales</taxon>
        <taxon>Convolvulaceae</taxon>
        <taxon>Cuscuteae</taxon>
        <taxon>Cuscuta</taxon>
        <taxon>Cuscuta subgen. Cuscuta</taxon>
    </lineage>
</organism>
<dbReference type="Proteomes" id="UP001152523">
    <property type="component" value="Unassembled WGS sequence"/>
</dbReference>
<evidence type="ECO:0000313" key="2">
    <source>
        <dbReference type="EMBL" id="CAH9138507.1"/>
    </source>
</evidence>
<dbReference type="AlphaFoldDB" id="A0AAV0FSD1"/>
<gene>
    <name evidence="2" type="ORF">CEPIT_LOCUS36856</name>
</gene>